<dbReference type="PANTHER" id="PTHR32305:SF15">
    <property type="entry name" value="PROTEIN RHSA-RELATED"/>
    <property type="match status" value="1"/>
</dbReference>
<dbReference type="NCBIfam" id="TIGR01643">
    <property type="entry name" value="YD_repeat_2x"/>
    <property type="match status" value="2"/>
</dbReference>
<evidence type="ECO:0008006" key="3">
    <source>
        <dbReference type="Google" id="ProtNLM"/>
    </source>
</evidence>
<dbReference type="PANTHER" id="PTHR32305">
    <property type="match status" value="1"/>
</dbReference>
<reference evidence="1 2" key="1">
    <citation type="submission" date="2018-08" db="EMBL/GenBank/DDBJ databases">
        <title>Recombination of ecologically and evolutionarily significant loci maintains genetic cohesion in the Pseudomonas syringae species complex.</title>
        <authorList>
            <person name="Dillon M."/>
            <person name="Thakur S."/>
            <person name="Almeida R.N.D."/>
            <person name="Weir B.S."/>
            <person name="Guttman D.S."/>
        </authorList>
    </citation>
    <scope>NUCLEOTIDE SEQUENCE [LARGE SCALE GENOMIC DNA]</scope>
    <source>
        <strain evidence="1 2">ICMP 11281</strain>
    </source>
</reference>
<name>A0A3M6B7P1_PSEYM</name>
<dbReference type="AlphaFoldDB" id="A0A3M6B7P1"/>
<dbReference type="InterPro" id="IPR050708">
    <property type="entry name" value="T6SS_VgrG/RHS"/>
</dbReference>
<dbReference type="RefSeq" id="WP_259641751.1">
    <property type="nucleotide sequence ID" value="NZ_RBUQ01000369.1"/>
</dbReference>
<proteinExistence type="predicted"/>
<dbReference type="Pfam" id="PF05593">
    <property type="entry name" value="RHS_repeat"/>
    <property type="match status" value="1"/>
</dbReference>
<comment type="caution">
    <text evidence="1">The sequence shown here is derived from an EMBL/GenBank/DDBJ whole genome shotgun (WGS) entry which is preliminary data.</text>
</comment>
<sequence>MFDTAGRLVNYSSPKNITYTISYDNYTLKISANVNGTKSVVMALDAQGQPMRAQVGDVTLIYNYENYHLASVNKITGGTTQIRKFLYEKDDKTLLTGIVDERGVRFATWDYDIQGRAISSQHAGGAGLTKVAYFDNSSTVTNELGKQTTYNYQQYLGINRITSIIGEPSQNCLASNSSRTYDAQGQLKSITDAKGLITTYTYNDRGLEASRTEAKGTILERTTFTEWDATRFLPIRITASGRITEFTYDDEDRLLSQQTIPLLPVPLPVPIVK</sequence>
<organism evidence="1 2">
    <name type="scientific">Pseudomonas syringae pv. maculicola</name>
    <dbReference type="NCBI Taxonomy" id="59511"/>
    <lineage>
        <taxon>Bacteria</taxon>
        <taxon>Pseudomonadati</taxon>
        <taxon>Pseudomonadota</taxon>
        <taxon>Gammaproteobacteria</taxon>
        <taxon>Pseudomonadales</taxon>
        <taxon>Pseudomonadaceae</taxon>
        <taxon>Pseudomonas</taxon>
    </lineage>
</organism>
<evidence type="ECO:0000313" key="2">
    <source>
        <dbReference type="Proteomes" id="UP000271631"/>
    </source>
</evidence>
<dbReference type="InterPro" id="IPR031325">
    <property type="entry name" value="RHS_repeat"/>
</dbReference>
<dbReference type="Proteomes" id="UP000271631">
    <property type="component" value="Unassembled WGS sequence"/>
</dbReference>
<dbReference type="Gene3D" id="2.180.10.10">
    <property type="entry name" value="RHS repeat-associated core"/>
    <property type="match status" value="1"/>
</dbReference>
<dbReference type="InterPro" id="IPR006530">
    <property type="entry name" value="YD"/>
</dbReference>
<protein>
    <recommendedName>
        <fullName evidence="3">YD repeat protein</fullName>
    </recommendedName>
</protein>
<evidence type="ECO:0000313" key="1">
    <source>
        <dbReference type="EMBL" id="RMV27377.1"/>
    </source>
</evidence>
<dbReference type="EMBL" id="RBUQ01000369">
    <property type="protein sequence ID" value="RMV27377.1"/>
    <property type="molecule type" value="Genomic_DNA"/>
</dbReference>
<accession>A0A3M6B7P1</accession>
<gene>
    <name evidence="1" type="ORF">ALP13_200180</name>
</gene>